<organism evidence="1">
    <name type="scientific">Arion vulgaris</name>
    <dbReference type="NCBI Taxonomy" id="1028688"/>
    <lineage>
        <taxon>Eukaryota</taxon>
        <taxon>Metazoa</taxon>
        <taxon>Spiralia</taxon>
        <taxon>Lophotrochozoa</taxon>
        <taxon>Mollusca</taxon>
        <taxon>Gastropoda</taxon>
        <taxon>Heterobranchia</taxon>
        <taxon>Euthyneura</taxon>
        <taxon>Panpulmonata</taxon>
        <taxon>Eupulmonata</taxon>
        <taxon>Stylommatophora</taxon>
        <taxon>Helicina</taxon>
        <taxon>Arionoidea</taxon>
        <taxon>Arionidae</taxon>
        <taxon>Arion</taxon>
    </lineage>
</organism>
<dbReference type="EMBL" id="HACG01035710">
    <property type="protein sequence ID" value="CEK82575.1"/>
    <property type="molecule type" value="Transcribed_RNA"/>
</dbReference>
<reference evidence="1" key="1">
    <citation type="submission" date="2014-12" db="EMBL/GenBank/DDBJ databases">
        <title>Insight into the proteome of Arion vulgaris.</title>
        <authorList>
            <person name="Aradska J."/>
            <person name="Bulat T."/>
            <person name="Smidak R."/>
            <person name="Sarate P."/>
            <person name="Gangsoo J."/>
            <person name="Sialana F."/>
            <person name="Bilban M."/>
            <person name="Lubec G."/>
        </authorList>
    </citation>
    <scope>NUCLEOTIDE SEQUENCE</scope>
    <source>
        <tissue evidence="1">Skin</tissue>
    </source>
</reference>
<protein>
    <submittedName>
        <fullName evidence="1">Uncharacterized protein</fullName>
    </submittedName>
</protein>
<name>A0A0B7ARN9_9EUPU</name>
<dbReference type="AlphaFoldDB" id="A0A0B7ARN9"/>
<accession>A0A0B7ARN9</accession>
<evidence type="ECO:0000313" key="1">
    <source>
        <dbReference type="EMBL" id="CEK82575.1"/>
    </source>
</evidence>
<gene>
    <name evidence="1" type="primary">ORF132341</name>
</gene>
<proteinExistence type="predicted"/>
<sequence>MQPQLKYATQKQLHTVSVLLGRTKTANLCHVLSYESKDQMQQLSQEHIAIHDLKNF</sequence>